<evidence type="ECO:0000256" key="1">
    <source>
        <dbReference type="ARBA" id="ARBA00001946"/>
    </source>
</evidence>
<organism evidence="16 17">
    <name type="scientific">Candidatus Limenecus avicola</name>
    <dbReference type="NCBI Taxonomy" id="2840847"/>
    <lineage>
        <taxon>Bacteria</taxon>
        <taxon>Bacillati</taxon>
        <taxon>Bacillota</taxon>
        <taxon>Clostridia</taxon>
        <taxon>Eubacteriales</taxon>
        <taxon>Clostridiaceae</taxon>
        <taxon>Clostridiaceae incertae sedis</taxon>
        <taxon>Candidatus Limenecus</taxon>
    </lineage>
</organism>
<dbReference type="GO" id="GO:0005525">
    <property type="term" value="F:GTP binding"/>
    <property type="evidence" value="ECO:0007669"/>
    <property type="project" value="UniProtKB-KW"/>
</dbReference>
<evidence type="ECO:0000256" key="10">
    <source>
        <dbReference type="ARBA" id="ARBA00023134"/>
    </source>
</evidence>
<evidence type="ECO:0000256" key="4">
    <source>
        <dbReference type="ARBA" id="ARBA00011894"/>
    </source>
</evidence>
<dbReference type="FunFam" id="3.40.50.2020:FF:000003">
    <property type="entry name" value="Uracil phosphoribosyltransferase"/>
    <property type="match status" value="1"/>
</dbReference>
<evidence type="ECO:0000259" key="15">
    <source>
        <dbReference type="Pfam" id="PF14681"/>
    </source>
</evidence>
<dbReference type="InterPro" id="IPR000836">
    <property type="entry name" value="PRTase_dom"/>
</dbReference>
<reference evidence="16" key="2">
    <citation type="journal article" date="2021" name="PeerJ">
        <title>Extensive microbial diversity within the chicken gut microbiome revealed by metagenomics and culture.</title>
        <authorList>
            <person name="Gilroy R."/>
            <person name="Ravi A."/>
            <person name="Getino M."/>
            <person name="Pursley I."/>
            <person name="Horton D.L."/>
            <person name="Alikhan N.F."/>
            <person name="Baker D."/>
            <person name="Gharbi K."/>
            <person name="Hall N."/>
            <person name="Watson M."/>
            <person name="Adriaenssens E.M."/>
            <person name="Foster-Nyarko E."/>
            <person name="Jarju S."/>
            <person name="Secka A."/>
            <person name="Antonio M."/>
            <person name="Oren A."/>
            <person name="Chaudhuri R.R."/>
            <person name="La Ragione R."/>
            <person name="Hildebrand F."/>
            <person name="Pallen M.J."/>
        </authorList>
    </citation>
    <scope>NUCLEOTIDE SEQUENCE</scope>
    <source>
        <strain evidence="16">CHK154-7741</strain>
    </source>
</reference>
<evidence type="ECO:0000256" key="12">
    <source>
        <dbReference type="ARBA" id="ARBA00056901"/>
    </source>
</evidence>
<dbReference type="Proteomes" id="UP000886748">
    <property type="component" value="Unassembled WGS sequence"/>
</dbReference>
<keyword evidence="5" id="KW-0021">Allosteric enzyme</keyword>
<comment type="catalytic activity">
    <reaction evidence="11">
        <text>UMP + diphosphate = 5-phospho-alpha-D-ribose 1-diphosphate + uracil</text>
        <dbReference type="Rhea" id="RHEA:13017"/>
        <dbReference type="ChEBI" id="CHEBI:17568"/>
        <dbReference type="ChEBI" id="CHEBI:33019"/>
        <dbReference type="ChEBI" id="CHEBI:57865"/>
        <dbReference type="ChEBI" id="CHEBI:58017"/>
        <dbReference type="EC" id="2.4.2.9"/>
    </reaction>
</comment>
<keyword evidence="8" id="KW-0547">Nucleotide-binding</keyword>
<evidence type="ECO:0000256" key="13">
    <source>
        <dbReference type="ARBA" id="ARBA00072146"/>
    </source>
</evidence>
<evidence type="ECO:0000256" key="3">
    <source>
        <dbReference type="ARBA" id="ARBA00009516"/>
    </source>
</evidence>
<comment type="function">
    <text evidence="12">Catalyzes the conversion of uracil and 5-phospho-alpha-D-ribose 1-diphosphate (PRPP) to UMP and diphosphate.</text>
</comment>
<comment type="cofactor">
    <cofactor evidence="1">
        <name>Mg(2+)</name>
        <dbReference type="ChEBI" id="CHEBI:18420"/>
    </cofactor>
</comment>
<keyword evidence="6 16" id="KW-0328">Glycosyltransferase</keyword>
<evidence type="ECO:0000256" key="9">
    <source>
        <dbReference type="ARBA" id="ARBA00022842"/>
    </source>
</evidence>
<dbReference type="NCBIfam" id="TIGR01091">
    <property type="entry name" value="upp"/>
    <property type="match status" value="1"/>
</dbReference>
<proteinExistence type="inferred from homology"/>
<dbReference type="GO" id="GO:0004845">
    <property type="term" value="F:uracil phosphoribosyltransferase activity"/>
    <property type="evidence" value="ECO:0007669"/>
    <property type="project" value="UniProtKB-UniRule"/>
</dbReference>
<evidence type="ECO:0000256" key="2">
    <source>
        <dbReference type="ARBA" id="ARBA00005180"/>
    </source>
</evidence>
<dbReference type="SUPFAM" id="SSF53271">
    <property type="entry name" value="PRTase-like"/>
    <property type="match status" value="1"/>
</dbReference>
<comment type="caution">
    <text evidence="16">The sequence shown here is derived from an EMBL/GenBank/DDBJ whole genome shotgun (WGS) entry which is preliminary data.</text>
</comment>
<evidence type="ECO:0000313" key="17">
    <source>
        <dbReference type="Proteomes" id="UP000886748"/>
    </source>
</evidence>
<comment type="pathway">
    <text evidence="2">Pyrimidine metabolism; UMP biosynthesis via salvage pathway; UMP from uracil: step 1/1.</text>
</comment>
<keyword evidence="9" id="KW-0460">Magnesium</keyword>
<dbReference type="PANTHER" id="PTHR32315">
    <property type="entry name" value="ADENINE PHOSPHORIBOSYLTRANSFERASE"/>
    <property type="match status" value="1"/>
</dbReference>
<evidence type="ECO:0000256" key="8">
    <source>
        <dbReference type="ARBA" id="ARBA00022741"/>
    </source>
</evidence>
<reference evidence="16" key="1">
    <citation type="submission" date="2020-10" db="EMBL/GenBank/DDBJ databases">
        <authorList>
            <person name="Gilroy R."/>
        </authorList>
    </citation>
    <scope>NUCLEOTIDE SEQUENCE</scope>
    <source>
        <strain evidence="16">CHK154-7741</strain>
    </source>
</reference>
<comment type="similarity">
    <text evidence="3">Belongs to the UPRTase family.</text>
</comment>
<feature type="domain" description="Phosphoribosyltransferase" evidence="15">
    <location>
        <begin position="11"/>
        <end position="219"/>
    </location>
</feature>
<name>A0A9D1N0E3_9CLOT</name>
<dbReference type="GO" id="GO:0006223">
    <property type="term" value="P:uracil salvage"/>
    <property type="evidence" value="ECO:0007669"/>
    <property type="project" value="InterPro"/>
</dbReference>
<keyword evidence="10" id="KW-0342">GTP-binding</keyword>
<dbReference type="EC" id="2.4.2.9" evidence="4 14"/>
<dbReference type="PANTHER" id="PTHR32315:SF4">
    <property type="entry name" value="URACIL PHOSPHORIBOSYLTRANSFERASE, CHLOROPLASTIC"/>
    <property type="match status" value="1"/>
</dbReference>
<evidence type="ECO:0000313" key="16">
    <source>
        <dbReference type="EMBL" id="HIU92878.1"/>
    </source>
</evidence>
<sequence length="222" mass="24656">MQTKTENNVTVVSHPLCEHNLGVIRDKDINSDGFKNSMKRLATILVLEATKTLPLKEYAVETPITTCNVNKLSNEYKIIFAPILRAGLAISDVASEIVPDASIQHVGMYRDETTLEPVWYYDKTPVLYEQPEKIKVFILDPMIATGNSAHAAVSLFLKKGILIENMTFVSILSCPQGIELLTKDFPDLKIITAKIDQGLNSRGYIIPGLGDAGDRLFNTFEK</sequence>
<evidence type="ECO:0000256" key="5">
    <source>
        <dbReference type="ARBA" id="ARBA00022533"/>
    </source>
</evidence>
<dbReference type="InterPro" id="IPR005765">
    <property type="entry name" value="UPRT"/>
</dbReference>
<dbReference type="InterPro" id="IPR029057">
    <property type="entry name" value="PRTase-like"/>
</dbReference>
<dbReference type="NCBIfam" id="NF001097">
    <property type="entry name" value="PRK00129.1"/>
    <property type="match status" value="1"/>
</dbReference>
<dbReference type="CDD" id="cd06223">
    <property type="entry name" value="PRTases_typeI"/>
    <property type="match status" value="1"/>
</dbReference>
<evidence type="ECO:0000256" key="7">
    <source>
        <dbReference type="ARBA" id="ARBA00022679"/>
    </source>
</evidence>
<dbReference type="AlphaFoldDB" id="A0A9D1N0E3"/>
<evidence type="ECO:0000256" key="6">
    <source>
        <dbReference type="ARBA" id="ARBA00022676"/>
    </source>
</evidence>
<evidence type="ECO:0000256" key="11">
    <source>
        <dbReference type="ARBA" id="ARBA00052919"/>
    </source>
</evidence>
<dbReference type="GO" id="GO:0005737">
    <property type="term" value="C:cytoplasm"/>
    <property type="evidence" value="ECO:0007669"/>
    <property type="project" value="UniProtKB-ARBA"/>
</dbReference>
<evidence type="ECO:0000256" key="14">
    <source>
        <dbReference type="NCBIfam" id="TIGR01091"/>
    </source>
</evidence>
<protein>
    <recommendedName>
        <fullName evidence="13 14">Uracil phosphoribosyltransferase</fullName>
        <ecNumber evidence="4 14">2.4.2.9</ecNumber>
    </recommendedName>
</protein>
<dbReference type="Gene3D" id="3.40.50.2020">
    <property type="match status" value="1"/>
</dbReference>
<accession>A0A9D1N0E3</accession>
<dbReference type="Pfam" id="PF14681">
    <property type="entry name" value="UPRTase"/>
    <property type="match status" value="1"/>
</dbReference>
<gene>
    <name evidence="16" type="primary">upp</name>
    <name evidence="16" type="ORF">IAD26_07085</name>
</gene>
<dbReference type="EMBL" id="DVOD01000052">
    <property type="protein sequence ID" value="HIU92878.1"/>
    <property type="molecule type" value="Genomic_DNA"/>
</dbReference>
<keyword evidence="7 16" id="KW-0808">Transferase</keyword>
<dbReference type="InterPro" id="IPR050054">
    <property type="entry name" value="UPRTase/APRTase"/>
</dbReference>